<evidence type="ECO:0000313" key="4">
    <source>
        <dbReference type="Ensembl" id="ENSATEP00000060515.1"/>
    </source>
</evidence>
<reference evidence="4" key="3">
    <citation type="submission" date="2025-09" db="UniProtKB">
        <authorList>
            <consortium name="Ensembl"/>
        </authorList>
    </citation>
    <scope>IDENTIFICATION</scope>
</reference>
<keyword evidence="2" id="KW-1133">Transmembrane helix</keyword>
<organism evidence="4 5">
    <name type="scientific">Anabas testudineus</name>
    <name type="common">Climbing perch</name>
    <name type="synonym">Anthias testudineus</name>
    <dbReference type="NCBI Taxonomy" id="64144"/>
    <lineage>
        <taxon>Eukaryota</taxon>
        <taxon>Metazoa</taxon>
        <taxon>Chordata</taxon>
        <taxon>Craniata</taxon>
        <taxon>Vertebrata</taxon>
        <taxon>Euteleostomi</taxon>
        <taxon>Actinopterygii</taxon>
        <taxon>Neopterygii</taxon>
        <taxon>Teleostei</taxon>
        <taxon>Neoteleostei</taxon>
        <taxon>Acanthomorphata</taxon>
        <taxon>Anabantaria</taxon>
        <taxon>Anabantiformes</taxon>
        <taxon>Anabantoidei</taxon>
        <taxon>Anabantidae</taxon>
        <taxon>Anabas</taxon>
    </lineage>
</organism>
<dbReference type="PANTHER" id="PTHR14636">
    <property type="entry name" value="TPA-INDUCED TRANSMEMBRANE PROTEIN"/>
    <property type="match status" value="1"/>
</dbReference>
<dbReference type="OrthoDB" id="8879801at2759"/>
<name>A0A7N6BC87_ANATE</name>
<dbReference type="Gene3D" id="3.30.70.960">
    <property type="entry name" value="SEA domain"/>
    <property type="match status" value="1"/>
</dbReference>
<reference evidence="4" key="1">
    <citation type="submission" date="2021-04" db="EMBL/GenBank/DDBJ databases">
        <authorList>
            <consortium name="Wellcome Sanger Institute Data Sharing"/>
        </authorList>
    </citation>
    <scope>NUCLEOTIDE SEQUENCE [LARGE SCALE GENOMIC DNA]</scope>
</reference>
<dbReference type="InterPro" id="IPR000082">
    <property type="entry name" value="SEA_dom"/>
</dbReference>
<sequence length="262" mass="29335">MEVRSAGMEKNSLDTEKQTVTTNGNEGSVHLQVAADNINVMANRTGGTETDALLLEKKISSGEAAISVHSAEAQMNLDNPTPKATSCSQRIKKELNATVCDHPHVRRWMLLILIVILIAAVIILSLVICSVLHEDEDDEFDVSTFTVPRYFNGTFQLPNLVVTENPSNQTVIDLEGKLDDLFRSSPALGRYFHRAEINTLRSGPVIADYTLTFLIPEDEQDQLREFTLSREMVYNVFRQFLYDQDPDESGPMYIDPDSLTLQ</sequence>
<dbReference type="Ensembl" id="ENSATET00000051300.2">
    <property type="protein sequence ID" value="ENSATEP00000060515.1"/>
    <property type="gene ID" value="ENSATEG00000026336.2"/>
</dbReference>
<feature type="region of interest" description="Disordered" evidence="1">
    <location>
        <begin position="1"/>
        <end position="25"/>
    </location>
</feature>
<dbReference type="PROSITE" id="PS50024">
    <property type="entry name" value="SEA"/>
    <property type="match status" value="1"/>
</dbReference>
<keyword evidence="5" id="KW-1185">Reference proteome</keyword>
<dbReference type="GeneID" id="113149620"/>
<reference evidence="4" key="2">
    <citation type="submission" date="2025-08" db="UniProtKB">
        <authorList>
            <consortium name="Ensembl"/>
        </authorList>
    </citation>
    <scope>IDENTIFICATION</scope>
</reference>
<dbReference type="Pfam" id="PF01390">
    <property type="entry name" value="SEA"/>
    <property type="match status" value="1"/>
</dbReference>
<dbReference type="PANTHER" id="PTHR14636:SF1">
    <property type="entry name" value="TPA-INDUCED TRANSMEMBRANE PROTEIN"/>
    <property type="match status" value="1"/>
</dbReference>
<dbReference type="InterPro" id="IPR036364">
    <property type="entry name" value="SEA_dom_sf"/>
</dbReference>
<feature type="domain" description="SEA" evidence="3">
    <location>
        <begin position="137"/>
        <end position="262"/>
    </location>
</feature>
<accession>A0A7N6BC87</accession>
<dbReference type="Proteomes" id="UP000265040">
    <property type="component" value="Chromosome 13"/>
</dbReference>
<evidence type="ECO:0000256" key="2">
    <source>
        <dbReference type="SAM" id="Phobius"/>
    </source>
</evidence>
<dbReference type="RefSeq" id="XP_026197617.1">
    <property type="nucleotide sequence ID" value="XM_026341832.1"/>
</dbReference>
<keyword evidence="2" id="KW-0812">Transmembrane</keyword>
<evidence type="ECO:0000313" key="5">
    <source>
        <dbReference type="Proteomes" id="UP000265040"/>
    </source>
</evidence>
<dbReference type="InterPro" id="IPR033223">
    <property type="entry name" value="TTMP"/>
</dbReference>
<protein>
    <recommendedName>
        <fullName evidence="3">SEA domain-containing protein</fullName>
    </recommendedName>
</protein>
<evidence type="ECO:0000259" key="3">
    <source>
        <dbReference type="PROSITE" id="PS50024"/>
    </source>
</evidence>
<dbReference type="InParanoid" id="A0A7N6BC87"/>
<dbReference type="SUPFAM" id="SSF82671">
    <property type="entry name" value="SEA domain"/>
    <property type="match status" value="1"/>
</dbReference>
<dbReference type="AlphaFoldDB" id="A0A7N6BC87"/>
<keyword evidence="2" id="KW-0472">Membrane</keyword>
<dbReference type="GeneTree" id="ENSGT00940000168248"/>
<proteinExistence type="predicted"/>
<feature type="transmembrane region" description="Helical" evidence="2">
    <location>
        <begin position="108"/>
        <end position="128"/>
    </location>
</feature>
<evidence type="ECO:0000256" key="1">
    <source>
        <dbReference type="SAM" id="MobiDB-lite"/>
    </source>
</evidence>